<proteinExistence type="predicted"/>
<gene>
    <name evidence="2" type="ORF">BGZ95_006127</name>
</gene>
<evidence type="ECO:0000313" key="3">
    <source>
        <dbReference type="Proteomes" id="UP001194580"/>
    </source>
</evidence>
<name>A0AAD4D1K1_9FUNG</name>
<reference evidence="2" key="1">
    <citation type="journal article" date="2020" name="Fungal Divers.">
        <title>Resolving the Mortierellaceae phylogeny through synthesis of multi-gene phylogenetics and phylogenomics.</title>
        <authorList>
            <person name="Vandepol N."/>
            <person name="Liber J."/>
            <person name="Desiro A."/>
            <person name="Na H."/>
            <person name="Kennedy M."/>
            <person name="Barry K."/>
            <person name="Grigoriev I.V."/>
            <person name="Miller A.N."/>
            <person name="O'Donnell K."/>
            <person name="Stajich J.E."/>
            <person name="Bonito G."/>
        </authorList>
    </citation>
    <scope>NUCLEOTIDE SEQUENCE</scope>
    <source>
        <strain evidence="2">NRRL 28262</strain>
    </source>
</reference>
<feature type="compositionally biased region" description="Basic and acidic residues" evidence="1">
    <location>
        <begin position="150"/>
        <end position="164"/>
    </location>
</feature>
<sequence length="299" mass="34937">MIHLVHLKINFQPSQYNDKLRCHVSTNKIATKTAALQVCWIIQQSPHITHLHLDQLSVSNLKEMELLALTLHGLLWLQEIRLFIRSDKDVWQRGFYKIFFALPVLVTVCKLGGEPPLNWTYYWHETDLLNYELKDSEGESELDTEDDEESGRSRQKTSDDRKSVEAVQENKQVIEEKDQELVIPEVFSRDEPLSQLQMFQAWDMNLLTMEEVLSVFYHCPNVVSLRVPLVSAIGEDLDILARTISERCPHLWWLSSRQSDATLFTAVMKAMPDYEQLKEHQSRKERLLRRCGSYQACFC</sequence>
<feature type="region of interest" description="Disordered" evidence="1">
    <location>
        <begin position="135"/>
        <end position="168"/>
    </location>
</feature>
<organism evidence="2 3">
    <name type="scientific">Linnemannia exigua</name>
    <dbReference type="NCBI Taxonomy" id="604196"/>
    <lineage>
        <taxon>Eukaryota</taxon>
        <taxon>Fungi</taxon>
        <taxon>Fungi incertae sedis</taxon>
        <taxon>Mucoromycota</taxon>
        <taxon>Mortierellomycotina</taxon>
        <taxon>Mortierellomycetes</taxon>
        <taxon>Mortierellales</taxon>
        <taxon>Mortierellaceae</taxon>
        <taxon>Linnemannia</taxon>
    </lineage>
</organism>
<feature type="compositionally biased region" description="Acidic residues" evidence="1">
    <location>
        <begin position="138"/>
        <end position="149"/>
    </location>
</feature>
<dbReference type="Proteomes" id="UP001194580">
    <property type="component" value="Unassembled WGS sequence"/>
</dbReference>
<dbReference type="EMBL" id="JAAAIL010002848">
    <property type="protein sequence ID" value="KAG0254116.1"/>
    <property type="molecule type" value="Genomic_DNA"/>
</dbReference>
<keyword evidence="3" id="KW-1185">Reference proteome</keyword>
<protein>
    <submittedName>
        <fullName evidence="2">Uncharacterized protein</fullName>
    </submittedName>
</protein>
<evidence type="ECO:0000256" key="1">
    <source>
        <dbReference type="SAM" id="MobiDB-lite"/>
    </source>
</evidence>
<accession>A0AAD4D1K1</accession>
<comment type="caution">
    <text evidence="2">The sequence shown here is derived from an EMBL/GenBank/DDBJ whole genome shotgun (WGS) entry which is preliminary data.</text>
</comment>
<dbReference type="AlphaFoldDB" id="A0AAD4D1K1"/>
<evidence type="ECO:0000313" key="2">
    <source>
        <dbReference type="EMBL" id="KAG0254116.1"/>
    </source>
</evidence>